<proteinExistence type="inferred from homology"/>
<name>A0A3D9GPQ1_9FLAO</name>
<comment type="similarity">
    <text evidence="1">Belongs to the bacterial sugar transferase family.</text>
</comment>
<dbReference type="Pfam" id="PF02397">
    <property type="entry name" value="Bac_transf"/>
    <property type="match status" value="1"/>
</dbReference>
<evidence type="ECO:0000256" key="1">
    <source>
        <dbReference type="ARBA" id="ARBA00006464"/>
    </source>
</evidence>
<dbReference type="InterPro" id="IPR003362">
    <property type="entry name" value="Bact_transf"/>
</dbReference>
<keyword evidence="2" id="KW-0472">Membrane</keyword>
<feature type="domain" description="Bacterial sugar transferase" evidence="3">
    <location>
        <begin position="10"/>
        <end position="192"/>
    </location>
</feature>
<dbReference type="PANTHER" id="PTHR30576">
    <property type="entry name" value="COLANIC BIOSYNTHESIS UDP-GLUCOSE LIPID CARRIER TRANSFERASE"/>
    <property type="match status" value="1"/>
</dbReference>
<accession>A0A3D9GPQ1</accession>
<feature type="transmembrane region" description="Helical" evidence="2">
    <location>
        <begin position="12"/>
        <end position="38"/>
    </location>
</feature>
<dbReference type="PANTHER" id="PTHR30576:SF0">
    <property type="entry name" value="UNDECAPRENYL-PHOSPHATE N-ACETYLGALACTOSAMINYL 1-PHOSPHATE TRANSFERASE-RELATED"/>
    <property type="match status" value="1"/>
</dbReference>
<gene>
    <name evidence="4" type="ORF">DFQ10_11114</name>
</gene>
<dbReference type="RefSeq" id="WP_245940770.1">
    <property type="nucleotide sequence ID" value="NZ_QRDV01000011.1"/>
</dbReference>
<reference evidence="4 5" key="1">
    <citation type="submission" date="2018-07" db="EMBL/GenBank/DDBJ databases">
        <title>Genomic Encyclopedia of Type Strains, Phase III (KMG-III): the genomes of soil and plant-associated and newly described type strains.</title>
        <authorList>
            <person name="Whitman W."/>
        </authorList>
    </citation>
    <scope>NUCLEOTIDE SEQUENCE [LARGE SCALE GENOMIC DNA]</scope>
    <source>
        <strain evidence="4 5">CECT 7946</strain>
    </source>
</reference>
<dbReference type="Proteomes" id="UP000256980">
    <property type="component" value="Unassembled WGS sequence"/>
</dbReference>
<dbReference type="AlphaFoldDB" id="A0A3D9GPQ1"/>
<protein>
    <submittedName>
        <fullName evidence="4">Lipopolysaccharide/colanic/teichoic acid biosynthesis glycosyltransferase</fullName>
    </submittedName>
</protein>
<keyword evidence="2" id="KW-0812">Transmembrane</keyword>
<keyword evidence="5" id="KW-1185">Reference proteome</keyword>
<sequence length="196" mass="22975">MITKTQLQVKRVFDVFLVLLILPIFLIPIVLLIIIATIDTKRYGIYSQYRVGQHGKLFKIYKIRTLKDTEHHQRNLEQRATTIGKYLRQSKLNELPQLFNVLIGDMSFVGPRPDLQGFADELKGEDRIVLKVKPGITGPATLKYRDEERVLERQKDPIQYNRTIIWVDKVKINKNYVLNYSFYLDLTLILKSTLNK</sequence>
<comment type="caution">
    <text evidence="4">The sequence shown here is derived from an EMBL/GenBank/DDBJ whole genome shotgun (WGS) entry which is preliminary data.</text>
</comment>
<evidence type="ECO:0000313" key="5">
    <source>
        <dbReference type="Proteomes" id="UP000256980"/>
    </source>
</evidence>
<organism evidence="4 5">
    <name type="scientific">Winogradskyella eximia</name>
    <dbReference type="NCBI Taxonomy" id="262006"/>
    <lineage>
        <taxon>Bacteria</taxon>
        <taxon>Pseudomonadati</taxon>
        <taxon>Bacteroidota</taxon>
        <taxon>Flavobacteriia</taxon>
        <taxon>Flavobacteriales</taxon>
        <taxon>Flavobacteriaceae</taxon>
        <taxon>Winogradskyella</taxon>
    </lineage>
</organism>
<dbReference type="EMBL" id="QRDV01000011">
    <property type="protein sequence ID" value="RED38193.1"/>
    <property type="molecule type" value="Genomic_DNA"/>
</dbReference>
<keyword evidence="2" id="KW-1133">Transmembrane helix</keyword>
<dbReference type="GO" id="GO:0016780">
    <property type="term" value="F:phosphotransferase activity, for other substituted phosphate groups"/>
    <property type="evidence" value="ECO:0007669"/>
    <property type="project" value="TreeGrafter"/>
</dbReference>
<evidence type="ECO:0000313" key="4">
    <source>
        <dbReference type="EMBL" id="RED38193.1"/>
    </source>
</evidence>
<evidence type="ECO:0000256" key="2">
    <source>
        <dbReference type="SAM" id="Phobius"/>
    </source>
</evidence>
<evidence type="ECO:0000259" key="3">
    <source>
        <dbReference type="Pfam" id="PF02397"/>
    </source>
</evidence>
<keyword evidence="4" id="KW-0808">Transferase</keyword>